<dbReference type="Gene3D" id="3.30.470.10">
    <property type="match status" value="1"/>
</dbReference>
<dbReference type="InterPro" id="IPR036038">
    <property type="entry name" value="Aminotransferase-like"/>
</dbReference>
<evidence type="ECO:0000256" key="14">
    <source>
        <dbReference type="RuleBase" id="RU004106"/>
    </source>
</evidence>
<dbReference type="PANTHER" id="PTHR42743:SF11">
    <property type="entry name" value="AMINODEOXYCHORISMATE LYASE"/>
    <property type="match status" value="1"/>
</dbReference>
<comment type="catalytic activity">
    <reaction evidence="13">
        <text>L-leucine + 2-oxoglutarate = 4-methyl-2-oxopentanoate + L-glutamate</text>
        <dbReference type="Rhea" id="RHEA:18321"/>
        <dbReference type="ChEBI" id="CHEBI:16810"/>
        <dbReference type="ChEBI" id="CHEBI:17865"/>
        <dbReference type="ChEBI" id="CHEBI:29985"/>
        <dbReference type="ChEBI" id="CHEBI:57427"/>
        <dbReference type="EC" id="2.6.1.42"/>
    </reaction>
</comment>
<evidence type="ECO:0000256" key="2">
    <source>
        <dbReference type="ARBA" id="ARBA00003109"/>
    </source>
</evidence>
<comment type="pathway">
    <text evidence="4">Amino-acid biosynthesis; L-valine biosynthesis; L-valine from pyruvate: step 4/4.</text>
</comment>
<evidence type="ECO:0000313" key="16">
    <source>
        <dbReference type="EMBL" id="KAB0265279.1"/>
    </source>
</evidence>
<dbReference type="PANTHER" id="PTHR42743">
    <property type="entry name" value="AMINO-ACID AMINOTRANSFERASE"/>
    <property type="match status" value="1"/>
</dbReference>
<dbReference type="EC" id="2.6.1.42" evidence="7"/>
<comment type="similarity">
    <text evidence="6 14">Belongs to the class-IV pyridoxal-phosphate-dependent aminotransferase family.</text>
</comment>
<comment type="pathway">
    <text evidence="3">Amino-acid biosynthesis; L-isoleucine biosynthesis; L-isoleucine from 2-oxobutanoate: step 4/4.</text>
</comment>
<evidence type="ECO:0000256" key="10">
    <source>
        <dbReference type="ARBA" id="ARBA00023304"/>
    </source>
</evidence>
<keyword evidence="10" id="KW-0028">Amino-acid biosynthesis</keyword>
<protein>
    <recommendedName>
        <fullName evidence="8">Probable branched-chain-amino-acid aminotransferase</fullName>
        <ecNumber evidence="7">2.6.1.42</ecNumber>
    </recommendedName>
</protein>
<evidence type="ECO:0000256" key="7">
    <source>
        <dbReference type="ARBA" id="ARBA00013053"/>
    </source>
</evidence>
<evidence type="ECO:0000256" key="15">
    <source>
        <dbReference type="RuleBase" id="RU004516"/>
    </source>
</evidence>
<comment type="cofactor">
    <cofactor evidence="1 15">
        <name>pyridoxal 5'-phosphate</name>
        <dbReference type="ChEBI" id="CHEBI:597326"/>
    </cofactor>
</comment>
<dbReference type="EMBL" id="VCMV01000038">
    <property type="protein sequence ID" value="KAB0265279.1"/>
    <property type="molecule type" value="Genomic_DNA"/>
</dbReference>
<evidence type="ECO:0000256" key="3">
    <source>
        <dbReference type="ARBA" id="ARBA00004824"/>
    </source>
</evidence>
<evidence type="ECO:0000256" key="5">
    <source>
        <dbReference type="ARBA" id="ARBA00005072"/>
    </source>
</evidence>
<evidence type="ECO:0000256" key="4">
    <source>
        <dbReference type="ARBA" id="ARBA00004931"/>
    </source>
</evidence>
<dbReference type="GO" id="GO:0009082">
    <property type="term" value="P:branched-chain amino acid biosynthetic process"/>
    <property type="evidence" value="ECO:0007669"/>
    <property type="project" value="UniProtKB-KW"/>
</dbReference>
<organism evidence="16 17">
    <name type="scientific">Microvirga brassicacearum</name>
    <dbReference type="NCBI Taxonomy" id="2580413"/>
    <lineage>
        <taxon>Bacteria</taxon>
        <taxon>Pseudomonadati</taxon>
        <taxon>Pseudomonadota</taxon>
        <taxon>Alphaproteobacteria</taxon>
        <taxon>Hyphomicrobiales</taxon>
        <taxon>Methylobacteriaceae</taxon>
        <taxon>Microvirga</taxon>
    </lineage>
</organism>
<dbReference type="GO" id="GO:0052654">
    <property type="term" value="F:L-leucine-2-oxoglutarate transaminase activity"/>
    <property type="evidence" value="ECO:0007669"/>
    <property type="project" value="RHEA"/>
</dbReference>
<dbReference type="InterPro" id="IPR050571">
    <property type="entry name" value="Class-IV_PLP-Dep_Aminotrnsfr"/>
</dbReference>
<sequence>MKQVAWHSQTWNWFNGAWHEGNPPLIGPRSHVSWLGSSVFDGARFFEGVMPDIDRHAERVNRSARVIGLEPTMDPKRIVELVREGVKKFAPDTALYLKPMYWGEAEGLATIVPDPDSTQFCLSLFEAPMPVPGGLSVMKSSFRRPTLESMPTDSKAGCLYPNNARVIREAKEKGFDNALVCDALGNVAETGTSNVFMAKDGVVHTPYANGSFLNGITRQRVIQLLRDDNIEVVESTLRYEDFAGADEIFISGNYSKVMPILRIDDRNLQPGRFYRRARELYWAFAHDKSAA</sequence>
<dbReference type="InterPro" id="IPR001544">
    <property type="entry name" value="Aminotrans_IV"/>
</dbReference>
<gene>
    <name evidence="16" type="ORF">FEZ63_19355</name>
</gene>
<dbReference type="GO" id="GO:0052655">
    <property type="term" value="F:L-valine-2-oxoglutarate transaminase activity"/>
    <property type="evidence" value="ECO:0007669"/>
    <property type="project" value="RHEA"/>
</dbReference>
<evidence type="ECO:0000256" key="13">
    <source>
        <dbReference type="ARBA" id="ARBA00049229"/>
    </source>
</evidence>
<dbReference type="Proteomes" id="UP000325684">
    <property type="component" value="Unassembled WGS sequence"/>
</dbReference>
<evidence type="ECO:0000256" key="12">
    <source>
        <dbReference type="ARBA" id="ARBA00048798"/>
    </source>
</evidence>
<keyword evidence="16" id="KW-0808">Transferase</keyword>
<comment type="caution">
    <text evidence="16">The sequence shown here is derived from an EMBL/GenBank/DDBJ whole genome shotgun (WGS) entry which is preliminary data.</text>
</comment>
<dbReference type="Gene3D" id="3.20.10.10">
    <property type="entry name" value="D-amino Acid Aminotransferase, subunit A, domain 2"/>
    <property type="match status" value="1"/>
</dbReference>
<dbReference type="AlphaFoldDB" id="A0A5N3P6D6"/>
<evidence type="ECO:0000256" key="9">
    <source>
        <dbReference type="ARBA" id="ARBA00022898"/>
    </source>
</evidence>
<dbReference type="FunFam" id="3.20.10.10:FF:000002">
    <property type="entry name" value="D-alanine aminotransferase"/>
    <property type="match status" value="1"/>
</dbReference>
<dbReference type="SUPFAM" id="SSF56752">
    <property type="entry name" value="D-aminoacid aminotransferase-like PLP-dependent enzymes"/>
    <property type="match status" value="1"/>
</dbReference>
<dbReference type="NCBIfam" id="NF009896">
    <property type="entry name" value="PRK13356.1"/>
    <property type="match status" value="1"/>
</dbReference>
<evidence type="ECO:0000256" key="1">
    <source>
        <dbReference type="ARBA" id="ARBA00001933"/>
    </source>
</evidence>
<evidence type="ECO:0000256" key="8">
    <source>
        <dbReference type="ARBA" id="ARBA00014472"/>
    </source>
</evidence>
<dbReference type="GO" id="GO:0005829">
    <property type="term" value="C:cytosol"/>
    <property type="evidence" value="ECO:0007669"/>
    <property type="project" value="TreeGrafter"/>
</dbReference>
<dbReference type="InterPro" id="IPR018300">
    <property type="entry name" value="Aminotrans_IV_CS"/>
</dbReference>
<evidence type="ECO:0000256" key="6">
    <source>
        <dbReference type="ARBA" id="ARBA00009320"/>
    </source>
</evidence>
<evidence type="ECO:0000256" key="11">
    <source>
        <dbReference type="ARBA" id="ARBA00048212"/>
    </source>
</evidence>
<dbReference type="Pfam" id="PF01063">
    <property type="entry name" value="Aminotran_4"/>
    <property type="match status" value="1"/>
</dbReference>
<comment type="catalytic activity">
    <reaction evidence="12">
        <text>L-isoleucine + 2-oxoglutarate = (S)-3-methyl-2-oxopentanoate + L-glutamate</text>
        <dbReference type="Rhea" id="RHEA:24801"/>
        <dbReference type="ChEBI" id="CHEBI:16810"/>
        <dbReference type="ChEBI" id="CHEBI:29985"/>
        <dbReference type="ChEBI" id="CHEBI:35146"/>
        <dbReference type="ChEBI" id="CHEBI:58045"/>
        <dbReference type="EC" id="2.6.1.42"/>
    </reaction>
</comment>
<comment type="catalytic activity">
    <reaction evidence="11">
        <text>L-valine + 2-oxoglutarate = 3-methyl-2-oxobutanoate + L-glutamate</text>
        <dbReference type="Rhea" id="RHEA:24813"/>
        <dbReference type="ChEBI" id="CHEBI:11851"/>
        <dbReference type="ChEBI" id="CHEBI:16810"/>
        <dbReference type="ChEBI" id="CHEBI:29985"/>
        <dbReference type="ChEBI" id="CHEBI:57762"/>
        <dbReference type="EC" id="2.6.1.42"/>
    </reaction>
</comment>
<reference evidence="16 17" key="1">
    <citation type="journal article" date="2019" name="Microorganisms">
        <title>Genome Insights into the Novel Species Microvirga brassicacearum, a Rapeseed Endophyte with Biotechnological Potential.</title>
        <authorList>
            <person name="Jimenez-Gomez A."/>
            <person name="Saati-Santamaria Z."/>
            <person name="Igual J.M."/>
            <person name="Rivas R."/>
            <person name="Mateos P.F."/>
            <person name="Garcia-Fraile P."/>
        </authorList>
    </citation>
    <scope>NUCLEOTIDE SEQUENCE [LARGE SCALE GENOMIC DNA]</scope>
    <source>
        <strain evidence="16 17">CDVBN77</strain>
    </source>
</reference>
<comment type="function">
    <text evidence="2">Acts on leucine, isoleucine and valine.</text>
</comment>
<comment type="pathway">
    <text evidence="5">Amino-acid biosynthesis; L-leucine biosynthesis; L-leucine from 3-methyl-2-oxobutanoate: step 4/4.</text>
</comment>
<evidence type="ECO:0000313" key="17">
    <source>
        <dbReference type="Proteomes" id="UP000325684"/>
    </source>
</evidence>
<dbReference type="RefSeq" id="WP_150947546.1">
    <property type="nucleotide sequence ID" value="NZ_VCMV01000038.1"/>
</dbReference>
<keyword evidence="10" id="KW-0100">Branched-chain amino acid biosynthesis</keyword>
<dbReference type="GO" id="GO:0052656">
    <property type="term" value="F:L-isoleucine-2-oxoglutarate transaminase activity"/>
    <property type="evidence" value="ECO:0007669"/>
    <property type="project" value="RHEA"/>
</dbReference>
<proteinExistence type="inferred from homology"/>
<keyword evidence="17" id="KW-1185">Reference proteome</keyword>
<dbReference type="GO" id="GO:0008652">
    <property type="term" value="P:amino acid biosynthetic process"/>
    <property type="evidence" value="ECO:0007669"/>
    <property type="project" value="UniProtKB-ARBA"/>
</dbReference>
<name>A0A5N3P6D6_9HYPH</name>
<dbReference type="InterPro" id="IPR043132">
    <property type="entry name" value="BCAT-like_C"/>
</dbReference>
<dbReference type="OrthoDB" id="21319at2"/>
<dbReference type="PROSITE" id="PS00770">
    <property type="entry name" value="AA_TRANSFER_CLASS_4"/>
    <property type="match status" value="1"/>
</dbReference>
<accession>A0A5N3P6D6</accession>
<keyword evidence="16" id="KW-0032">Aminotransferase</keyword>
<dbReference type="InterPro" id="IPR043131">
    <property type="entry name" value="BCAT-like_N"/>
</dbReference>
<keyword evidence="9 15" id="KW-0663">Pyridoxal phosphate</keyword>